<evidence type="ECO:0000256" key="6">
    <source>
        <dbReference type="ARBA" id="ARBA00031455"/>
    </source>
</evidence>
<evidence type="ECO:0000256" key="7">
    <source>
        <dbReference type="ARBA" id="ARBA00031959"/>
    </source>
</evidence>
<evidence type="ECO:0000256" key="5">
    <source>
        <dbReference type="ARBA" id="ARBA00022695"/>
    </source>
</evidence>
<evidence type="ECO:0000256" key="9">
    <source>
        <dbReference type="ARBA" id="ARBA00048128"/>
    </source>
</evidence>
<keyword evidence="5 11" id="KW-0548">Nucleotidyltransferase</keyword>
<dbReference type="Gene3D" id="3.90.550.10">
    <property type="entry name" value="Spore Coat Polysaccharide Biosynthesis Protein SpsA, Chain A"/>
    <property type="match status" value="1"/>
</dbReference>
<dbReference type="PANTHER" id="PTHR43197:SF1">
    <property type="entry name" value="UTP--GLUCOSE-1-PHOSPHATE URIDYLYLTRANSFERASE"/>
    <property type="match status" value="1"/>
</dbReference>
<keyword evidence="12" id="KW-1185">Reference proteome</keyword>
<sequence>MIDKPLIQYAAEEAIRAGIKTLVFVTGRYKRAIEDHFDTDRELESELEAKKKIELLEMVRAILPADVNCVYVRQAAPLGLGHAVLCAEPIVKNEKFAVILPDDLIDSTSSVTKQLIEVARERNASVLGVEKVSVDETKKYGIVEVEGEGKSLPVKGIVEKPDPADAPSDLAVVGRYVLDGSVFSYLKEIGQGAGGEIQLTDAIARMIENGRSVIAHHYEGQRFDCGGKSGLYRANLHYGAKYHQLFP</sequence>
<evidence type="ECO:0000256" key="4">
    <source>
        <dbReference type="ARBA" id="ARBA00022679"/>
    </source>
</evidence>
<dbReference type="EMBL" id="BAAAEN010000049">
    <property type="protein sequence ID" value="GAA0534191.1"/>
    <property type="molecule type" value="Genomic_DNA"/>
</dbReference>
<evidence type="ECO:0000256" key="8">
    <source>
        <dbReference type="ARBA" id="ARBA00032341"/>
    </source>
</evidence>
<dbReference type="Proteomes" id="UP001501706">
    <property type="component" value="Unassembled WGS sequence"/>
</dbReference>
<gene>
    <name evidence="11" type="primary">galU</name>
    <name evidence="11" type="ORF">GCM10009097_59120</name>
</gene>
<reference evidence="11 12" key="1">
    <citation type="journal article" date="2019" name="Int. J. Syst. Evol. Microbiol.">
        <title>The Global Catalogue of Microorganisms (GCM) 10K type strain sequencing project: providing services to taxonomists for standard genome sequencing and annotation.</title>
        <authorList>
            <consortium name="The Broad Institute Genomics Platform"/>
            <consortium name="The Broad Institute Genome Sequencing Center for Infectious Disease"/>
            <person name="Wu L."/>
            <person name="Ma J."/>
        </authorList>
    </citation>
    <scope>NUCLEOTIDE SEQUENCE [LARGE SCALE GENOMIC DNA]</scope>
    <source>
        <strain evidence="11 12">JCM 14330</strain>
    </source>
</reference>
<comment type="similarity">
    <text evidence="1">Belongs to the UDPGP type 2 family.</text>
</comment>
<dbReference type="GO" id="GO:0016779">
    <property type="term" value="F:nucleotidyltransferase activity"/>
    <property type="evidence" value="ECO:0007669"/>
    <property type="project" value="UniProtKB-KW"/>
</dbReference>
<dbReference type="PANTHER" id="PTHR43197">
    <property type="entry name" value="UTP--GLUCOSE-1-PHOSPHATE URIDYLYLTRANSFERASE"/>
    <property type="match status" value="1"/>
</dbReference>
<dbReference type="EC" id="2.7.7.9" evidence="2"/>
<feature type="domain" description="Nucleotidyl transferase" evidence="10">
    <location>
        <begin position="3"/>
        <end position="238"/>
    </location>
</feature>
<protein>
    <recommendedName>
        <fullName evidence="3">UTP--glucose-1-phosphate uridylyltransferase</fullName>
        <ecNumber evidence="2">2.7.7.9</ecNumber>
    </recommendedName>
    <alternativeName>
        <fullName evidence="6">Alpha-D-glucosyl-1-phosphate uridylyltransferase</fullName>
    </alternativeName>
    <alternativeName>
        <fullName evidence="7">UDP-glucose pyrophosphorylase</fullName>
    </alternativeName>
    <alternativeName>
        <fullName evidence="8">Uridine diphosphoglucose pyrophosphorylase</fullName>
    </alternativeName>
</protein>
<evidence type="ECO:0000313" key="12">
    <source>
        <dbReference type="Proteomes" id="UP001501706"/>
    </source>
</evidence>
<evidence type="ECO:0000256" key="1">
    <source>
        <dbReference type="ARBA" id="ARBA00006890"/>
    </source>
</evidence>
<dbReference type="InterPro" id="IPR029044">
    <property type="entry name" value="Nucleotide-diphossugar_trans"/>
</dbReference>
<evidence type="ECO:0000313" key="11">
    <source>
        <dbReference type="EMBL" id="GAA0534191.1"/>
    </source>
</evidence>
<organism evidence="11 12">
    <name type="scientific">Pigmentiphaga daeguensis</name>
    <dbReference type="NCBI Taxonomy" id="414049"/>
    <lineage>
        <taxon>Bacteria</taxon>
        <taxon>Pseudomonadati</taxon>
        <taxon>Pseudomonadota</taxon>
        <taxon>Betaproteobacteria</taxon>
        <taxon>Burkholderiales</taxon>
        <taxon>Alcaligenaceae</taxon>
        <taxon>Pigmentiphaga</taxon>
    </lineage>
</organism>
<dbReference type="InterPro" id="IPR005835">
    <property type="entry name" value="NTP_transferase_dom"/>
</dbReference>
<keyword evidence="4" id="KW-0808">Transferase</keyword>
<dbReference type="InterPro" id="IPR005771">
    <property type="entry name" value="GalU_uridylyltTrfase_bac/arc"/>
</dbReference>
<comment type="caution">
    <text evidence="11">The sequence shown here is derived from an EMBL/GenBank/DDBJ whole genome shotgun (WGS) entry which is preliminary data.</text>
</comment>
<evidence type="ECO:0000256" key="3">
    <source>
        <dbReference type="ARBA" id="ARBA00019048"/>
    </source>
</evidence>
<name>A0ABN1D512_9BURK</name>
<evidence type="ECO:0000259" key="10">
    <source>
        <dbReference type="Pfam" id="PF00483"/>
    </source>
</evidence>
<evidence type="ECO:0000256" key="2">
    <source>
        <dbReference type="ARBA" id="ARBA00012415"/>
    </source>
</evidence>
<dbReference type="Pfam" id="PF00483">
    <property type="entry name" value="NTP_transferase"/>
    <property type="match status" value="1"/>
</dbReference>
<comment type="catalytic activity">
    <reaction evidence="9">
        <text>alpha-D-glucose 1-phosphate + UTP + H(+) = UDP-alpha-D-glucose + diphosphate</text>
        <dbReference type="Rhea" id="RHEA:19889"/>
        <dbReference type="ChEBI" id="CHEBI:15378"/>
        <dbReference type="ChEBI" id="CHEBI:33019"/>
        <dbReference type="ChEBI" id="CHEBI:46398"/>
        <dbReference type="ChEBI" id="CHEBI:58601"/>
        <dbReference type="ChEBI" id="CHEBI:58885"/>
        <dbReference type="EC" id="2.7.7.9"/>
    </reaction>
</comment>
<dbReference type="SUPFAM" id="SSF53448">
    <property type="entry name" value="Nucleotide-diphospho-sugar transferases"/>
    <property type="match status" value="1"/>
</dbReference>
<accession>A0ABN1D512</accession>
<proteinExistence type="inferred from homology"/>